<dbReference type="KEGG" id="xau:Xaut_4675"/>
<name>A7IPE9_XANP2</name>
<keyword evidence="3" id="KW-1003">Cell membrane</keyword>
<keyword evidence="4 8" id="KW-0812">Transmembrane</keyword>
<feature type="region of interest" description="Disordered" evidence="7">
    <location>
        <begin position="143"/>
        <end position="168"/>
    </location>
</feature>
<feature type="transmembrane region" description="Helical" evidence="8">
    <location>
        <begin position="433"/>
        <end position="455"/>
    </location>
</feature>
<reference evidence="10 11" key="1">
    <citation type="submission" date="2007-07" db="EMBL/GenBank/DDBJ databases">
        <title>Complete sequence of chromosome of Xanthobacter autotrophicus Py2.</title>
        <authorList>
            <consortium name="US DOE Joint Genome Institute"/>
            <person name="Copeland A."/>
            <person name="Lucas S."/>
            <person name="Lapidus A."/>
            <person name="Barry K."/>
            <person name="Glavina del Rio T."/>
            <person name="Hammon N."/>
            <person name="Israni S."/>
            <person name="Dalin E."/>
            <person name="Tice H."/>
            <person name="Pitluck S."/>
            <person name="Sims D."/>
            <person name="Brettin T."/>
            <person name="Bruce D."/>
            <person name="Detter J.C."/>
            <person name="Han C."/>
            <person name="Tapia R."/>
            <person name="Brainard J."/>
            <person name="Schmutz J."/>
            <person name="Larimer F."/>
            <person name="Land M."/>
            <person name="Hauser L."/>
            <person name="Kyrpides N."/>
            <person name="Kim E."/>
            <person name="Ensigns S.A."/>
            <person name="Richardson P."/>
        </authorList>
    </citation>
    <scope>NUCLEOTIDE SEQUENCE [LARGE SCALE GENOMIC DNA]</scope>
    <source>
        <strain evidence="11">ATCC BAA-1158 / Py2</strain>
    </source>
</reference>
<evidence type="ECO:0000259" key="9">
    <source>
        <dbReference type="PROSITE" id="PS50850"/>
    </source>
</evidence>
<feature type="transmembrane region" description="Helical" evidence="8">
    <location>
        <begin position="238"/>
        <end position="259"/>
    </location>
</feature>
<evidence type="ECO:0000256" key="3">
    <source>
        <dbReference type="ARBA" id="ARBA00022475"/>
    </source>
</evidence>
<keyword evidence="5 8" id="KW-1133">Transmembrane helix</keyword>
<feature type="transmembrane region" description="Helical" evidence="8">
    <location>
        <begin position="376"/>
        <end position="398"/>
    </location>
</feature>
<evidence type="ECO:0000256" key="2">
    <source>
        <dbReference type="ARBA" id="ARBA00022448"/>
    </source>
</evidence>
<dbReference type="Gene3D" id="1.20.1250.20">
    <property type="entry name" value="MFS general substrate transporter like domains"/>
    <property type="match status" value="1"/>
</dbReference>
<evidence type="ECO:0000256" key="8">
    <source>
        <dbReference type="SAM" id="Phobius"/>
    </source>
</evidence>
<feature type="transmembrane region" description="Helical" evidence="8">
    <location>
        <begin position="532"/>
        <end position="557"/>
    </location>
</feature>
<dbReference type="CDD" id="cd17369">
    <property type="entry name" value="MFS_ShiA_like"/>
    <property type="match status" value="1"/>
</dbReference>
<organism evidence="10 11">
    <name type="scientific">Xanthobacter autotrophicus (strain ATCC BAA-1158 / Py2)</name>
    <dbReference type="NCBI Taxonomy" id="78245"/>
    <lineage>
        <taxon>Bacteria</taxon>
        <taxon>Pseudomonadati</taxon>
        <taxon>Pseudomonadota</taxon>
        <taxon>Alphaproteobacteria</taxon>
        <taxon>Hyphomicrobiales</taxon>
        <taxon>Xanthobacteraceae</taxon>
        <taxon>Xanthobacter</taxon>
    </lineage>
</organism>
<keyword evidence="6 8" id="KW-0472">Membrane</keyword>
<dbReference type="Pfam" id="PF07690">
    <property type="entry name" value="MFS_1"/>
    <property type="match status" value="1"/>
</dbReference>
<proteinExistence type="predicted"/>
<dbReference type="PANTHER" id="PTHR43045:SF2">
    <property type="entry name" value="INNER MEMBRANE METABOLITE TRANSPORT PROTEIN YHJE"/>
    <property type="match status" value="1"/>
</dbReference>
<feature type="transmembrane region" description="Helical" evidence="8">
    <location>
        <begin position="475"/>
        <end position="495"/>
    </location>
</feature>
<evidence type="ECO:0000256" key="4">
    <source>
        <dbReference type="ARBA" id="ARBA00022692"/>
    </source>
</evidence>
<feature type="transmembrane region" description="Helical" evidence="8">
    <location>
        <begin position="507"/>
        <end position="526"/>
    </location>
</feature>
<evidence type="ECO:0000256" key="6">
    <source>
        <dbReference type="ARBA" id="ARBA00023136"/>
    </source>
</evidence>
<feature type="transmembrane region" description="Helical" evidence="8">
    <location>
        <begin position="569"/>
        <end position="592"/>
    </location>
</feature>
<evidence type="ECO:0000313" key="10">
    <source>
        <dbReference type="EMBL" id="ABS69895.1"/>
    </source>
</evidence>
<feature type="domain" description="Major facilitator superfamily (MFS) profile" evidence="9">
    <location>
        <begin position="199"/>
        <end position="622"/>
    </location>
</feature>
<dbReference type="STRING" id="78245.Xaut_4675"/>
<feature type="transmembrane region" description="Helical" evidence="8">
    <location>
        <begin position="271"/>
        <end position="290"/>
    </location>
</feature>
<protein>
    <submittedName>
        <fullName evidence="10">Major facilitator superfamily MFS_1</fullName>
    </submittedName>
</protein>
<evidence type="ECO:0000256" key="5">
    <source>
        <dbReference type="ARBA" id="ARBA00022989"/>
    </source>
</evidence>
<keyword evidence="11" id="KW-1185">Reference proteome</keyword>
<accession>A7IPE9</accession>
<evidence type="ECO:0000256" key="1">
    <source>
        <dbReference type="ARBA" id="ARBA00004651"/>
    </source>
</evidence>
<sequence length="628" mass="67946">MCGWHPRPIHVGRPSLRARTLVRVWPLGQTRFCLDLGPHTHLHTTYGGAHQVIKSLMGLYPARFSRLRDRPPDAVREVAIITVIHRLDTDGCAAARTQPKSVRATVSCASHMPTMQNAVSACVAKPCAIIYQAASSLARGTLTPPPHRDRLLPNPPAPWRPWRPGTERGDPGQLEQVMSSTTVVASADEHHAVNPRSRVILASLVGTTIEFYDFYVYATAAVLVFPHLFFPASDPTTALLASFAVFGAAMVARPLGAIFFGHLGDKKGRKITLVGALLTMGIATFLIGLLPTYATAGWLAPALLVVLRLAQGFALGGEWSGAALVATENAPPGKRAVYGTFPQLGAPIGFIIANGLFLIIAALMPSSDPSRPSDAFLSWGWRIPFLFSAVMVIVGLWVRFSLVESKAFENTVKRGGIQKVPLTAAFKTHWRELILGTFYMLATYVLFYLMTTFSLSYGRAATTAALPGLGYDYRTFVLMMICGVVFFGIFTMVSGPWADRWGRRRTLIAITSAIAVFGLLWVPILSAGFVGVMAWLIIGFTLMGLTFGPMGALLPELFPANVRYTGSGISYNVSSILGAAVAPFIAVALWSYGGGSPFWVGVYLTVMALFTLVALILGKETRDINIHH</sequence>
<evidence type="ECO:0000256" key="7">
    <source>
        <dbReference type="SAM" id="MobiDB-lite"/>
    </source>
</evidence>
<dbReference type="InterPro" id="IPR005829">
    <property type="entry name" value="Sugar_transporter_CS"/>
</dbReference>
<evidence type="ECO:0000313" key="11">
    <source>
        <dbReference type="Proteomes" id="UP000002417"/>
    </source>
</evidence>
<dbReference type="EMBL" id="CP000781">
    <property type="protein sequence ID" value="ABS69895.1"/>
    <property type="molecule type" value="Genomic_DNA"/>
</dbReference>
<dbReference type="PROSITE" id="PS00216">
    <property type="entry name" value="SUGAR_TRANSPORT_1"/>
    <property type="match status" value="1"/>
</dbReference>
<keyword evidence="2" id="KW-0813">Transport</keyword>
<dbReference type="PROSITE" id="PS50850">
    <property type="entry name" value="MFS"/>
    <property type="match status" value="1"/>
</dbReference>
<dbReference type="HOGENOM" id="CLU_001265_39_5_5"/>
<feature type="transmembrane region" description="Helical" evidence="8">
    <location>
        <begin position="344"/>
        <end position="364"/>
    </location>
</feature>
<dbReference type="InterPro" id="IPR036259">
    <property type="entry name" value="MFS_trans_sf"/>
</dbReference>
<dbReference type="Proteomes" id="UP000002417">
    <property type="component" value="Chromosome"/>
</dbReference>
<dbReference type="GO" id="GO:0022857">
    <property type="term" value="F:transmembrane transporter activity"/>
    <property type="evidence" value="ECO:0007669"/>
    <property type="project" value="InterPro"/>
</dbReference>
<dbReference type="PhylomeDB" id="A7IPE9"/>
<dbReference type="SUPFAM" id="SSF103473">
    <property type="entry name" value="MFS general substrate transporter"/>
    <property type="match status" value="1"/>
</dbReference>
<dbReference type="FunFam" id="1.20.1250.20:FF:000001">
    <property type="entry name" value="Dicarboxylate MFS transporter"/>
    <property type="match status" value="1"/>
</dbReference>
<dbReference type="AlphaFoldDB" id="A7IPE9"/>
<comment type="subcellular location">
    <subcellularLocation>
        <location evidence="1">Cell membrane</location>
        <topology evidence="1">Multi-pass membrane protein</topology>
    </subcellularLocation>
</comment>
<dbReference type="InterPro" id="IPR020846">
    <property type="entry name" value="MFS_dom"/>
</dbReference>
<dbReference type="InterPro" id="IPR011701">
    <property type="entry name" value="MFS"/>
</dbReference>
<dbReference type="eggNOG" id="COG0477">
    <property type="taxonomic scope" value="Bacteria"/>
</dbReference>
<dbReference type="GO" id="GO:0005886">
    <property type="term" value="C:plasma membrane"/>
    <property type="evidence" value="ECO:0007669"/>
    <property type="project" value="UniProtKB-SubCell"/>
</dbReference>
<dbReference type="PANTHER" id="PTHR43045">
    <property type="entry name" value="SHIKIMATE TRANSPORTER"/>
    <property type="match status" value="1"/>
</dbReference>
<gene>
    <name evidence="10" type="ordered locus">Xaut_4675</name>
</gene>
<feature type="transmembrane region" description="Helical" evidence="8">
    <location>
        <begin position="598"/>
        <end position="618"/>
    </location>
</feature>